<comment type="caution">
    <text evidence="2">The sequence shown here is derived from an EMBL/GenBank/DDBJ whole genome shotgun (WGS) entry which is preliminary data.</text>
</comment>
<gene>
    <name evidence="2" type="ORF">GCM10009037_01180</name>
</gene>
<evidence type="ECO:0000313" key="2">
    <source>
        <dbReference type="EMBL" id="GGL21636.1"/>
    </source>
</evidence>
<name>A0A830ESV0_9EURY</name>
<evidence type="ECO:0000313" key="3">
    <source>
        <dbReference type="Proteomes" id="UP000628840"/>
    </source>
</evidence>
<dbReference type="Proteomes" id="UP000628840">
    <property type="component" value="Unassembled WGS sequence"/>
</dbReference>
<accession>A0A830ESV0</accession>
<dbReference type="RefSeq" id="WP_229870803.1">
    <property type="nucleotide sequence ID" value="NZ_BMPF01000001.1"/>
</dbReference>
<dbReference type="Pfam" id="PF12705">
    <property type="entry name" value="PDDEXK_1"/>
    <property type="match status" value="1"/>
</dbReference>
<dbReference type="EMBL" id="BMPF01000001">
    <property type="protein sequence ID" value="GGL21636.1"/>
    <property type="molecule type" value="Genomic_DNA"/>
</dbReference>
<dbReference type="InterPro" id="IPR011335">
    <property type="entry name" value="Restrct_endonuc-II-like"/>
</dbReference>
<evidence type="ECO:0000259" key="1">
    <source>
        <dbReference type="Pfam" id="PF12705"/>
    </source>
</evidence>
<sequence length="157" mass="17893">MRACIERYFELDVAAYELVDSEREFELDVDGHEVVGFIDAVYRTPAGELVVVDYKATTRRRDVKRDKQLPIYLLACREIYDEPIERAGYAYVGDIGPELDARTFSDERLAAVRDDISETMARIETSTFDEYASGTHCRWCRHNGLPCAADVVTPDSL</sequence>
<reference evidence="2 3" key="1">
    <citation type="journal article" date="2019" name="Int. J. Syst. Evol. Microbiol.">
        <title>The Global Catalogue of Microorganisms (GCM) 10K type strain sequencing project: providing services to taxonomists for standard genome sequencing and annotation.</title>
        <authorList>
            <consortium name="The Broad Institute Genomics Platform"/>
            <consortium name="The Broad Institute Genome Sequencing Center for Infectious Disease"/>
            <person name="Wu L."/>
            <person name="Ma J."/>
        </authorList>
    </citation>
    <scope>NUCLEOTIDE SEQUENCE [LARGE SCALE GENOMIC DNA]</scope>
    <source>
        <strain evidence="2 3">JCM 19585</strain>
    </source>
</reference>
<dbReference type="InterPro" id="IPR038726">
    <property type="entry name" value="PDDEXK_AddAB-type"/>
</dbReference>
<dbReference type="AlphaFoldDB" id="A0A830ESV0"/>
<organism evidence="2 3">
    <name type="scientific">Halarchaeum grantii</name>
    <dbReference type="NCBI Taxonomy" id="1193105"/>
    <lineage>
        <taxon>Archaea</taxon>
        <taxon>Methanobacteriati</taxon>
        <taxon>Methanobacteriota</taxon>
        <taxon>Stenosarchaea group</taxon>
        <taxon>Halobacteria</taxon>
        <taxon>Halobacteriales</taxon>
        <taxon>Halobacteriaceae</taxon>
    </lineage>
</organism>
<keyword evidence="3" id="KW-1185">Reference proteome</keyword>
<protein>
    <recommendedName>
        <fullName evidence="1">PD-(D/E)XK endonuclease-like domain-containing protein</fullName>
    </recommendedName>
</protein>
<proteinExistence type="predicted"/>
<dbReference type="SUPFAM" id="SSF52980">
    <property type="entry name" value="Restriction endonuclease-like"/>
    <property type="match status" value="1"/>
</dbReference>
<feature type="domain" description="PD-(D/E)XK endonuclease-like" evidence="1">
    <location>
        <begin position="16"/>
        <end position="142"/>
    </location>
</feature>
<dbReference type="InterPro" id="IPR011604">
    <property type="entry name" value="PDDEXK-like_dom_sf"/>
</dbReference>
<dbReference type="Gene3D" id="3.90.320.10">
    <property type="match status" value="1"/>
</dbReference>